<evidence type="ECO:0000313" key="1">
    <source>
        <dbReference type="EMBL" id="KAF2620732.1"/>
    </source>
</evidence>
<proteinExistence type="predicted"/>
<sequence>MTAMMTKSAIEQAVKYSSGFTRISFGYLTYYLSASHRLKSSIKELDRCLEERAKLYENSKRNKFM</sequence>
<dbReference type="AlphaFoldDB" id="A0A8S9MNS5"/>
<gene>
    <name evidence="1" type="ORF">F2Q68_00038612</name>
</gene>
<dbReference type="Proteomes" id="UP000712281">
    <property type="component" value="Unassembled WGS sequence"/>
</dbReference>
<evidence type="ECO:0000313" key="2">
    <source>
        <dbReference type="Proteomes" id="UP000712281"/>
    </source>
</evidence>
<organism evidence="1 2">
    <name type="scientific">Brassica cretica</name>
    <name type="common">Mustard</name>
    <dbReference type="NCBI Taxonomy" id="69181"/>
    <lineage>
        <taxon>Eukaryota</taxon>
        <taxon>Viridiplantae</taxon>
        <taxon>Streptophyta</taxon>
        <taxon>Embryophyta</taxon>
        <taxon>Tracheophyta</taxon>
        <taxon>Spermatophyta</taxon>
        <taxon>Magnoliopsida</taxon>
        <taxon>eudicotyledons</taxon>
        <taxon>Gunneridae</taxon>
        <taxon>Pentapetalae</taxon>
        <taxon>rosids</taxon>
        <taxon>malvids</taxon>
        <taxon>Brassicales</taxon>
        <taxon>Brassicaceae</taxon>
        <taxon>Brassiceae</taxon>
        <taxon>Brassica</taxon>
    </lineage>
</organism>
<dbReference type="EMBL" id="QGKW02000007">
    <property type="protein sequence ID" value="KAF2620732.1"/>
    <property type="molecule type" value="Genomic_DNA"/>
</dbReference>
<reference evidence="1" key="1">
    <citation type="submission" date="2019-12" db="EMBL/GenBank/DDBJ databases">
        <title>Genome sequencing and annotation of Brassica cretica.</title>
        <authorList>
            <person name="Studholme D.J."/>
            <person name="Sarris P.F."/>
        </authorList>
    </citation>
    <scope>NUCLEOTIDE SEQUENCE</scope>
    <source>
        <strain evidence="1">PFS-001/15</strain>
        <tissue evidence="1">Leaf</tissue>
    </source>
</reference>
<protein>
    <submittedName>
        <fullName evidence="1">Uncharacterized protein</fullName>
    </submittedName>
</protein>
<accession>A0A8S9MNS5</accession>
<name>A0A8S9MNS5_BRACR</name>
<comment type="caution">
    <text evidence="1">The sequence shown here is derived from an EMBL/GenBank/DDBJ whole genome shotgun (WGS) entry which is preliminary data.</text>
</comment>